<dbReference type="PANTHER" id="PTHR21373:SF0">
    <property type="entry name" value="N-ALPHA-ACETYLTRANSFERASE 35, NATC AUXILIARY SUBUNIT"/>
    <property type="match status" value="1"/>
</dbReference>
<dbReference type="AlphaFoldDB" id="A0A507CJU6"/>
<keyword evidence="3" id="KW-0963">Cytoplasm</keyword>
<dbReference type="GO" id="GO:0031417">
    <property type="term" value="C:NatC complex"/>
    <property type="evidence" value="ECO:0007669"/>
    <property type="project" value="InterPro"/>
</dbReference>
<dbReference type="STRING" id="1806994.A0A507CJU6"/>
<dbReference type="OrthoDB" id="269405at2759"/>
<dbReference type="RefSeq" id="XP_031027768.1">
    <property type="nucleotide sequence ID" value="XM_031165992.1"/>
</dbReference>
<reference evidence="6 7" key="1">
    <citation type="journal article" date="2019" name="Sci. Rep.">
        <title>Comparative genomics of chytrid fungi reveal insights into the obligate biotrophic and pathogenic lifestyle of Synchytrium endobioticum.</title>
        <authorList>
            <person name="van de Vossenberg B.T.L.H."/>
            <person name="Warris S."/>
            <person name="Nguyen H.D.T."/>
            <person name="van Gent-Pelzer M.P.E."/>
            <person name="Joly D.L."/>
            <person name="van de Geest H.C."/>
            <person name="Bonants P.J.M."/>
            <person name="Smith D.S."/>
            <person name="Levesque C.A."/>
            <person name="van der Lee T.A.J."/>
        </authorList>
    </citation>
    <scope>NUCLEOTIDE SEQUENCE [LARGE SCALE GENOMIC DNA]</scope>
    <source>
        <strain evidence="6 7">JEL517</strain>
    </source>
</reference>
<sequence>MSYEDETDLLEAACNDMVSGQLIRADLLSLFEAMTAIQIMDPKMDMGLDIPSAEERGKLDEDSMQRKELSLQDVLSIIDELYAQEMSWLSGTALPLSLFTCVYLHKPFLIPNETLRVYLMALLKSVAQMRNLISLTRITNEEDLTYDTFGFDIFEDSPDLEVVSSLQKLEDDLQNHIRESKQTESGEHDVIYLEALQSRIRHRCNIMANEYAQKEATTHKEEFDAFDHEINRSLFQQAPPRPIAPPSRADAVNNLMAVLQQCQVIAHLHGLLETVKSDSAGTLQNALQYVTCMRPQPNVLPRSFAKYLFCAEESFRPLVMIRESVISSSKPLSFEPSATPAEADVISRYMNLCCQIYEETLQCSLKNTSRMRRKLAHLIPEWERTQAESELLDVELHKLRGVAVDDEGGTGISPSEPYHLSSWVFERKLDVMIMYLSLGFQLELYRHRELIYIFWHLYYFYDTLTHHLDRTKKVAELLSVPAITSKKEKKGPKPKPKLPDRHASRVRTRTLAFAKQNLFKAYFEIALAMMKHQKMKVDKEIYNDVVYFTRRFEVFSQLGSPVPLQYSQFSSLTSRDDISPFDLLSGASSVLMLVSRIVEQLSQSTAKTTADGSSLPESLSDSYLEAKELQKIMAVVKTTTSSLEQLTRTLDSIPQSSRNFPCEFKLDSHPLLPTLHLTLVVNEQKIASDLNCT</sequence>
<evidence type="ECO:0000256" key="3">
    <source>
        <dbReference type="ARBA" id="ARBA00022490"/>
    </source>
</evidence>
<gene>
    <name evidence="6" type="ORF">SmJEL517_g00062</name>
</gene>
<protein>
    <submittedName>
        <fullName evidence="6">Uncharacterized protein</fullName>
    </submittedName>
</protein>
<comment type="subcellular location">
    <subcellularLocation>
        <location evidence="1">Cytoplasm</location>
    </subcellularLocation>
</comment>
<dbReference type="Pfam" id="PF25789">
    <property type="entry name" value="TPR_NAA35"/>
    <property type="match status" value="1"/>
</dbReference>
<evidence type="ECO:0000259" key="4">
    <source>
        <dbReference type="Pfam" id="PF04112"/>
    </source>
</evidence>
<accession>A0A507CJU6</accession>
<dbReference type="Proteomes" id="UP000319731">
    <property type="component" value="Unassembled WGS sequence"/>
</dbReference>
<dbReference type="PANTHER" id="PTHR21373">
    <property type="entry name" value="GLUCOSE REPRESSIBLE PROTEIN MAK10"/>
    <property type="match status" value="1"/>
</dbReference>
<dbReference type="InterPro" id="IPR057983">
    <property type="entry name" value="NAA35-like_N"/>
</dbReference>
<feature type="domain" description="NAA35-like N-terminal" evidence="4">
    <location>
        <begin position="20"/>
        <end position="107"/>
    </location>
</feature>
<comment type="similarity">
    <text evidence="2">Belongs to the MAK10 family.</text>
</comment>
<feature type="domain" description="NAA35-like TPR repeats" evidence="5">
    <location>
        <begin position="283"/>
        <end position="674"/>
    </location>
</feature>
<dbReference type="Pfam" id="PF04112">
    <property type="entry name" value="Mak10"/>
    <property type="match status" value="1"/>
</dbReference>
<dbReference type="GeneID" id="42001289"/>
<comment type="caution">
    <text evidence="6">The sequence shown here is derived from an EMBL/GenBank/DDBJ whole genome shotgun (WGS) entry which is preliminary data.</text>
</comment>
<dbReference type="EMBL" id="QEAO01000001">
    <property type="protein sequence ID" value="TPX38053.1"/>
    <property type="molecule type" value="Genomic_DNA"/>
</dbReference>
<proteinExistence type="inferred from homology"/>
<evidence type="ECO:0000313" key="6">
    <source>
        <dbReference type="EMBL" id="TPX38053.1"/>
    </source>
</evidence>
<evidence type="ECO:0000259" key="5">
    <source>
        <dbReference type="Pfam" id="PF25789"/>
    </source>
</evidence>
<organism evidence="6 7">
    <name type="scientific">Synchytrium microbalum</name>
    <dbReference type="NCBI Taxonomy" id="1806994"/>
    <lineage>
        <taxon>Eukaryota</taxon>
        <taxon>Fungi</taxon>
        <taxon>Fungi incertae sedis</taxon>
        <taxon>Chytridiomycota</taxon>
        <taxon>Chytridiomycota incertae sedis</taxon>
        <taxon>Chytridiomycetes</taxon>
        <taxon>Synchytriales</taxon>
        <taxon>Synchytriaceae</taxon>
        <taxon>Synchytrium</taxon>
    </lineage>
</organism>
<dbReference type="InterPro" id="IPR007244">
    <property type="entry name" value="Naa35_N"/>
</dbReference>
<evidence type="ECO:0000256" key="1">
    <source>
        <dbReference type="ARBA" id="ARBA00004496"/>
    </source>
</evidence>
<dbReference type="InterPro" id="IPR057982">
    <property type="entry name" value="TPR_NAA35"/>
</dbReference>
<evidence type="ECO:0000256" key="2">
    <source>
        <dbReference type="ARBA" id="ARBA00006289"/>
    </source>
</evidence>
<name>A0A507CJU6_9FUNG</name>
<keyword evidence="7" id="KW-1185">Reference proteome</keyword>
<evidence type="ECO:0000313" key="7">
    <source>
        <dbReference type="Proteomes" id="UP000319731"/>
    </source>
</evidence>